<dbReference type="RefSeq" id="WP_132476788.1">
    <property type="nucleotide sequence ID" value="NZ_JAUTXY010000005.1"/>
</dbReference>
<dbReference type="PANTHER" id="PTHR34989">
    <property type="entry name" value="PROTEIN HDED"/>
    <property type="match status" value="1"/>
</dbReference>
<dbReference type="InterPro" id="IPR052712">
    <property type="entry name" value="Acid_resist_chaperone_HdeD"/>
</dbReference>
<feature type="transmembrane region" description="Helical" evidence="1">
    <location>
        <begin position="77"/>
        <end position="97"/>
    </location>
</feature>
<dbReference type="PANTHER" id="PTHR34989:SF1">
    <property type="entry name" value="PROTEIN HDED"/>
    <property type="match status" value="1"/>
</dbReference>
<evidence type="ECO:0000256" key="1">
    <source>
        <dbReference type="SAM" id="Phobius"/>
    </source>
</evidence>
<dbReference type="Pfam" id="PF03729">
    <property type="entry name" value="DUF308"/>
    <property type="match status" value="1"/>
</dbReference>
<name>A0ABU7LBI5_9NOCA</name>
<dbReference type="InterPro" id="IPR005325">
    <property type="entry name" value="DUF308_memb"/>
</dbReference>
<feature type="transmembrane region" description="Helical" evidence="1">
    <location>
        <begin position="103"/>
        <end position="127"/>
    </location>
</feature>
<feature type="transmembrane region" description="Helical" evidence="1">
    <location>
        <begin position="46"/>
        <end position="65"/>
    </location>
</feature>
<dbReference type="EMBL" id="JAUTXY010000005">
    <property type="protein sequence ID" value="MEE2058672.1"/>
    <property type="molecule type" value="Genomic_DNA"/>
</dbReference>
<accession>A0ABU7LBI5</accession>
<organism evidence="2 3">
    <name type="scientific">Rhodococcus artemisiae</name>
    <dbReference type="NCBI Taxonomy" id="714159"/>
    <lineage>
        <taxon>Bacteria</taxon>
        <taxon>Bacillati</taxon>
        <taxon>Actinomycetota</taxon>
        <taxon>Actinomycetes</taxon>
        <taxon>Mycobacteriales</taxon>
        <taxon>Nocardiaceae</taxon>
        <taxon>Rhodococcus</taxon>
    </lineage>
</organism>
<keyword evidence="1" id="KW-0472">Membrane</keyword>
<proteinExistence type="predicted"/>
<feature type="transmembrane region" description="Helical" evidence="1">
    <location>
        <begin position="160"/>
        <end position="181"/>
    </location>
</feature>
<gene>
    <name evidence="2" type="ORF">Q7514_14200</name>
</gene>
<protein>
    <submittedName>
        <fullName evidence="2">HdeD family acid-resistance protein</fullName>
    </submittedName>
</protein>
<evidence type="ECO:0000313" key="3">
    <source>
        <dbReference type="Proteomes" id="UP001336020"/>
    </source>
</evidence>
<keyword evidence="1" id="KW-1133">Transmembrane helix</keyword>
<feature type="transmembrane region" description="Helical" evidence="1">
    <location>
        <begin position="134"/>
        <end position="154"/>
    </location>
</feature>
<evidence type="ECO:0000313" key="2">
    <source>
        <dbReference type="EMBL" id="MEE2058672.1"/>
    </source>
</evidence>
<keyword evidence="3" id="KW-1185">Reference proteome</keyword>
<dbReference type="Proteomes" id="UP001336020">
    <property type="component" value="Unassembled WGS sequence"/>
</dbReference>
<comment type="caution">
    <text evidence="2">The sequence shown here is derived from an EMBL/GenBank/DDBJ whole genome shotgun (WGS) entry which is preliminary data.</text>
</comment>
<feature type="transmembrane region" description="Helical" evidence="1">
    <location>
        <begin position="20"/>
        <end position="40"/>
    </location>
</feature>
<reference evidence="2 3" key="1">
    <citation type="submission" date="2023-07" db="EMBL/GenBank/DDBJ databases">
        <authorList>
            <person name="Girao M."/>
            <person name="Carvalho M.F."/>
        </authorList>
    </citation>
    <scope>NUCLEOTIDE SEQUENCE [LARGE SCALE GENOMIC DNA]</scope>
    <source>
        <strain evidence="2 3">YIM65754</strain>
    </source>
</reference>
<sequence>MSANREPSVDPFRSLFKTVWWVVLIRGILAVLFGIIALVWPGITVWALVIVFAVYAIVDGAVLVWHSIRDRATLDGWGLWLAMGIVSVLAGLVALFWPGITALVLLYLIAFYAILFGVIGIVGALRFRKVPDSGWVWSLVAGVVAVIFGVILLIFPGSGILGLIVLLGIYAILFGVLLIVMSFQVRSAAKKAGIL</sequence>
<keyword evidence="1" id="KW-0812">Transmembrane</keyword>